<evidence type="ECO:0000313" key="5">
    <source>
        <dbReference type="Proteomes" id="UP001500851"/>
    </source>
</evidence>
<dbReference type="InterPro" id="IPR050149">
    <property type="entry name" value="Collagen_superfamily"/>
</dbReference>
<organism evidence="4 5">
    <name type="scientific">Leucobacter iarius</name>
    <dbReference type="NCBI Taxonomy" id="333963"/>
    <lineage>
        <taxon>Bacteria</taxon>
        <taxon>Bacillati</taxon>
        <taxon>Actinomycetota</taxon>
        <taxon>Actinomycetes</taxon>
        <taxon>Micrococcales</taxon>
        <taxon>Microbacteriaceae</taxon>
        <taxon>Leucobacter</taxon>
    </lineage>
</organism>
<protein>
    <submittedName>
        <fullName evidence="4">Collagen-like exosporium glycoprotein BclA2</fullName>
    </submittedName>
</protein>
<dbReference type="Proteomes" id="UP001500851">
    <property type="component" value="Unassembled WGS sequence"/>
</dbReference>
<feature type="signal peptide" evidence="2">
    <location>
        <begin position="1"/>
        <end position="25"/>
    </location>
</feature>
<proteinExistence type="predicted"/>
<comment type="caution">
    <text evidence="4">The sequence shown here is derived from an EMBL/GenBank/DDBJ whole genome shotgun (WGS) entry which is preliminary data.</text>
</comment>
<evidence type="ECO:0000313" key="4">
    <source>
        <dbReference type="EMBL" id="GAA1780216.1"/>
    </source>
</evidence>
<name>A0ABN2L9X4_9MICO</name>
<feature type="domain" description="Phage tail collar" evidence="3">
    <location>
        <begin position="443"/>
        <end position="482"/>
    </location>
</feature>
<feature type="region of interest" description="Disordered" evidence="1">
    <location>
        <begin position="76"/>
        <end position="220"/>
    </location>
</feature>
<dbReference type="EMBL" id="BAAAOB010000001">
    <property type="protein sequence ID" value="GAA1780216.1"/>
    <property type="molecule type" value="Genomic_DNA"/>
</dbReference>
<dbReference type="InterPro" id="IPR037053">
    <property type="entry name" value="Phage_tail_collar_dom_sf"/>
</dbReference>
<dbReference type="PANTHER" id="PTHR24023:SF1082">
    <property type="entry name" value="COLLAGEN TRIPLE HELIX REPEAT"/>
    <property type="match status" value="1"/>
</dbReference>
<keyword evidence="5" id="KW-1185">Reference proteome</keyword>
<evidence type="ECO:0000256" key="2">
    <source>
        <dbReference type="SAM" id="SignalP"/>
    </source>
</evidence>
<dbReference type="RefSeq" id="WP_344029203.1">
    <property type="nucleotide sequence ID" value="NZ_BAAAOB010000001.1"/>
</dbReference>
<dbReference type="Pfam" id="PF01391">
    <property type="entry name" value="Collagen"/>
    <property type="match status" value="3"/>
</dbReference>
<dbReference type="SUPFAM" id="SSF88874">
    <property type="entry name" value="Receptor-binding domain of short tail fibre protein gp12"/>
    <property type="match status" value="1"/>
</dbReference>
<dbReference type="Gene3D" id="3.90.1340.10">
    <property type="entry name" value="Phage tail collar domain"/>
    <property type="match status" value="1"/>
</dbReference>
<feature type="compositionally biased region" description="Low complexity" evidence="1">
    <location>
        <begin position="109"/>
        <end position="169"/>
    </location>
</feature>
<dbReference type="Pfam" id="PF07484">
    <property type="entry name" value="Collar"/>
    <property type="match status" value="1"/>
</dbReference>
<sequence length="501" mass="47668">MNGSTKTLITCALVALLAGGGGAFAATGLMQANTVRAGAALQGCLDASEGTLELSSAGGACGSGTVPVVWQTSEAEAGKAGATGEKGDAGKPGPTGKPGEAGKAGESGTPGAAGTPGVAGTPGATGAPGTAGAPGATGAPGRTGATGQTGTPGAAGKDGAPGQAGAPGAKGDKGDPGVQGVQGEKGDPGVAGAPGAKGDKGDPGLQGIQGIQGAKGDTGDTPWATVGEWSATATYTAGPPASLVAYQGSTYVAARSSVAAAPAVSPSDWILVAAAGAKGDKGDKGDTGEQGLQGVQGIQGVQGVVGLTGAIGATGVAGQDGATPWTFRGAFDPAVTYTGTTPASVVTYQGATYIATKPGAFSALLPTDTSAWAVLAAAGSTGAPGATGPTGPQGMPGLQGPAGNNELSALFGNRDTGFAAGHSGEECTMGQIILSAASVSNGIPLEGQVMSLVQNQALYALIGTRFGGNGQTYFQLPDMRKVAPNNMAYYMCTAGLFPSRD</sequence>
<dbReference type="InterPro" id="IPR011083">
    <property type="entry name" value="Phage_tail_collar_dom"/>
</dbReference>
<accession>A0ABN2L9X4</accession>
<dbReference type="InterPro" id="IPR008160">
    <property type="entry name" value="Collagen"/>
</dbReference>
<feature type="region of interest" description="Disordered" evidence="1">
    <location>
        <begin position="382"/>
        <end position="402"/>
    </location>
</feature>
<dbReference type="PANTHER" id="PTHR24023">
    <property type="entry name" value="COLLAGEN ALPHA"/>
    <property type="match status" value="1"/>
</dbReference>
<evidence type="ECO:0000256" key="1">
    <source>
        <dbReference type="SAM" id="MobiDB-lite"/>
    </source>
</evidence>
<gene>
    <name evidence="4" type="primary">bclA2</name>
    <name evidence="4" type="ORF">GCM10009768_06380</name>
</gene>
<feature type="chain" id="PRO_5046846710" evidence="2">
    <location>
        <begin position="26"/>
        <end position="501"/>
    </location>
</feature>
<evidence type="ECO:0000259" key="3">
    <source>
        <dbReference type="Pfam" id="PF07484"/>
    </source>
</evidence>
<keyword evidence="2" id="KW-0732">Signal</keyword>
<reference evidence="4 5" key="1">
    <citation type="journal article" date="2019" name="Int. J. Syst. Evol. Microbiol.">
        <title>The Global Catalogue of Microorganisms (GCM) 10K type strain sequencing project: providing services to taxonomists for standard genome sequencing and annotation.</title>
        <authorList>
            <consortium name="The Broad Institute Genomics Platform"/>
            <consortium name="The Broad Institute Genome Sequencing Center for Infectious Disease"/>
            <person name="Wu L."/>
            <person name="Ma J."/>
        </authorList>
    </citation>
    <scope>NUCLEOTIDE SEQUENCE [LARGE SCALE GENOMIC DNA]</scope>
    <source>
        <strain evidence="4 5">JCM 14736</strain>
    </source>
</reference>